<dbReference type="GeneID" id="10669022"/>
<evidence type="ECO:0000256" key="2">
    <source>
        <dbReference type="ARBA" id="ARBA00001946"/>
    </source>
</evidence>
<keyword evidence="12 17" id="KW-1133">Transmembrane helix</keyword>
<evidence type="ECO:0000256" key="10">
    <source>
        <dbReference type="ARBA" id="ARBA00022723"/>
    </source>
</evidence>
<dbReference type="UniPathway" id="UPA00378"/>
<dbReference type="OrthoDB" id="82393at2157"/>
<evidence type="ECO:0000313" key="19">
    <source>
        <dbReference type="EMBL" id="AEG18529.1"/>
    </source>
</evidence>
<keyword evidence="20" id="KW-1185">Reference proteome</keyword>
<keyword evidence="10" id="KW-0479">Metal-binding</keyword>
<proteinExistence type="inferred from homology"/>
<dbReference type="AlphaFoldDB" id="F6D806"/>
<evidence type="ECO:0000256" key="8">
    <source>
        <dbReference type="ARBA" id="ARBA00022679"/>
    </source>
</evidence>
<gene>
    <name evidence="19" type="ordered locus">MSWAN_1515</name>
</gene>
<comment type="cofactor">
    <cofactor evidence="2">
        <name>Mg(2+)</name>
        <dbReference type="ChEBI" id="CHEBI:18420"/>
    </cofactor>
</comment>
<dbReference type="InterPro" id="IPR003674">
    <property type="entry name" value="Oligo_trans_STT3"/>
</dbReference>
<dbReference type="GO" id="GO:0046872">
    <property type="term" value="F:metal ion binding"/>
    <property type="evidence" value="ECO:0007669"/>
    <property type="project" value="UniProtKB-KW"/>
</dbReference>
<feature type="transmembrane region" description="Helical" evidence="17">
    <location>
        <begin position="315"/>
        <end position="338"/>
    </location>
</feature>
<feature type="transmembrane region" description="Helical" evidence="17">
    <location>
        <begin position="251"/>
        <end position="275"/>
    </location>
</feature>
<feature type="transmembrane region" description="Helical" evidence="17">
    <location>
        <begin position="202"/>
        <end position="218"/>
    </location>
</feature>
<dbReference type="RefSeq" id="WP_013826028.1">
    <property type="nucleotide sequence ID" value="NC_015574.1"/>
</dbReference>
<evidence type="ECO:0000256" key="11">
    <source>
        <dbReference type="ARBA" id="ARBA00022842"/>
    </source>
</evidence>
<feature type="transmembrane region" description="Helical" evidence="17">
    <location>
        <begin position="116"/>
        <end position="141"/>
    </location>
</feature>
<dbReference type="Gene3D" id="3.40.50.12610">
    <property type="match status" value="1"/>
</dbReference>
<name>F6D806_METPW</name>
<feature type="transmembrane region" description="Helical" evidence="17">
    <location>
        <begin position="350"/>
        <end position="369"/>
    </location>
</feature>
<dbReference type="PANTHER" id="PTHR13872:SF1">
    <property type="entry name" value="DOLICHYL-DIPHOSPHOOLIGOSACCHARIDE--PROTEIN GLYCOSYLTRANSFERASE SUBUNIT STT3B"/>
    <property type="match status" value="1"/>
</dbReference>
<sequence>MSKKRLAITMAVILIIFLLGFILRVETTHITGIPTSEKAFYQDQNGLPYMYEMDSYYNYRLTKNYLDHGYMGDAIVNGTQWDWHSYAPSGVPMDYPPLIAYLTALVYKFLNLFSSIPLLTVCFWLPAFLGPLAGVVAYFFTRRFTNEYGAAAAGILAVTAPLYFMRTVPGWFDTDMFNVFFPLLVTWLFVEAVQGKNIKNQMGLSILTAFSMFLFALAWNGWQYQFYLLVLFCAIYILWRKLRGNEVKNLICTLLVFSIGTLILVGVFTGFLNILKLFASPAELLSLSSVQGPWSPWPDIYVSVSELTKPSLQEVISGVGIALFTGLFGLLWIFRVMINKKLKKRFLNRMSWFFYSLLVVWILIGVLSLKEGERFIMLLIPPLVVSSGIMVGLAADYLSLLKKSEKFNIFRRKKNLIKILSLCVLLLIAVPAVLNVYESFSTLTPGVNDDMWDAAVWINNNTSNDTVVITSWSYGHFFSAIADRPVAFDGRTAYVETLPSRQFDSAYSFGTQSPSTSREYWIDRALVTNNESLSLGIFNMIATNGDLGYITLDKYTGNTTKSVEILNNILGVNKTTALNILMNNYNLNQESAENVLQYTHPSNPHHFVLVTNGLKGLYWIFQFGTWDFNKMESGNYNYSYGDVEVNKNILNTTNNVTMNLETGNVTWNGQTPYCLINVTKGDVKKQYINVDSSFCVILLMDTMQTVVIDKQFENSTFTKLWLERSNSTVFKQVYENENVALWEPKATT</sequence>
<feature type="domain" description="Oligosaccharyl transferase STT3 N-terminal" evidence="18">
    <location>
        <begin position="21"/>
        <end position="428"/>
    </location>
</feature>
<evidence type="ECO:0000256" key="14">
    <source>
        <dbReference type="ARBA" id="ARBA00023211"/>
    </source>
</evidence>
<keyword evidence="13 17" id="KW-0472">Membrane</keyword>
<evidence type="ECO:0000256" key="1">
    <source>
        <dbReference type="ARBA" id="ARBA00001936"/>
    </source>
</evidence>
<reference evidence="19 20" key="1">
    <citation type="journal article" date="2014" name="Int. J. Syst. Evol. Microbiol.">
        <title>Methanobacterium paludis sp. nov. and a novel strain of Methanobacterium lacus isolated from northern peatlands.</title>
        <authorList>
            <person name="Cadillo-Quiroz H."/>
            <person name="Brauer S.L."/>
            <person name="Goodson N."/>
            <person name="Yavitt J.B."/>
            <person name="Zinder S.H."/>
        </authorList>
    </citation>
    <scope>NUCLEOTIDE SEQUENCE [LARGE SCALE GENOMIC DNA]</scope>
    <source>
        <strain evidence="20">DSM 25820 / JCM 18151 / SWAN1</strain>
    </source>
</reference>
<evidence type="ECO:0000259" key="18">
    <source>
        <dbReference type="Pfam" id="PF02516"/>
    </source>
</evidence>
<dbReference type="EMBL" id="CP002772">
    <property type="protein sequence ID" value="AEG18529.1"/>
    <property type="molecule type" value="Genomic_DNA"/>
</dbReference>
<keyword evidence="8 19" id="KW-0808">Transferase</keyword>
<evidence type="ECO:0000313" key="20">
    <source>
        <dbReference type="Proteomes" id="UP000009231"/>
    </source>
</evidence>
<dbReference type="Pfam" id="PF02516">
    <property type="entry name" value="STT3"/>
    <property type="match status" value="1"/>
</dbReference>
<evidence type="ECO:0000256" key="12">
    <source>
        <dbReference type="ARBA" id="ARBA00022989"/>
    </source>
</evidence>
<keyword evidence="14" id="KW-0464">Manganese</keyword>
<feature type="transmembrane region" description="Helical" evidence="17">
    <location>
        <begin position="375"/>
        <end position="395"/>
    </location>
</feature>
<protein>
    <recommendedName>
        <fullName evidence="6">dolichyl-phosphooligosaccharide-protein glycotransferase</fullName>
        <ecNumber evidence="6">2.4.99.21</ecNumber>
    </recommendedName>
    <alternativeName>
        <fullName evidence="15">Oligosaccharyl transferase</fullName>
    </alternativeName>
</protein>
<evidence type="ECO:0000256" key="9">
    <source>
        <dbReference type="ARBA" id="ARBA00022692"/>
    </source>
</evidence>
<dbReference type="KEGG" id="mew:MSWAN_1515"/>
<dbReference type="GO" id="GO:0004576">
    <property type="term" value="F:oligosaccharyl transferase activity"/>
    <property type="evidence" value="ECO:0007669"/>
    <property type="project" value="InterPro"/>
</dbReference>
<accession>F6D806</accession>
<dbReference type="HOGENOM" id="CLU_018380_0_0_2"/>
<evidence type="ECO:0000256" key="6">
    <source>
        <dbReference type="ARBA" id="ARBA00012602"/>
    </source>
</evidence>
<dbReference type="Proteomes" id="UP000009231">
    <property type="component" value="Chromosome"/>
</dbReference>
<organism evidence="19 20">
    <name type="scientific">Methanobacterium paludis (strain DSM 25820 / JCM 18151 / SWAN1)</name>
    <dbReference type="NCBI Taxonomy" id="868131"/>
    <lineage>
        <taxon>Archaea</taxon>
        <taxon>Methanobacteriati</taxon>
        <taxon>Methanobacteriota</taxon>
        <taxon>Methanomada group</taxon>
        <taxon>Methanobacteria</taxon>
        <taxon>Methanobacteriales</taxon>
        <taxon>Methanobacteriaceae</taxon>
        <taxon>Methanobacterium</taxon>
    </lineage>
</organism>
<dbReference type="eggNOG" id="arCOG02044">
    <property type="taxonomic scope" value="Archaea"/>
</dbReference>
<dbReference type="PANTHER" id="PTHR13872">
    <property type="entry name" value="DOLICHYL-DIPHOSPHOOLIGOSACCHARIDE--PROTEIN GLYCOSYLTRANSFERASE SUBUNIT"/>
    <property type="match status" value="1"/>
</dbReference>
<feature type="transmembrane region" description="Helical" evidence="17">
    <location>
        <begin position="171"/>
        <end position="190"/>
    </location>
</feature>
<comment type="similarity">
    <text evidence="5">Belongs to the STT3 family.</text>
</comment>
<evidence type="ECO:0000256" key="17">
    <source>
        <dbReference type="SAM" id="Phobius"/>
    </source>
</evidence>
<keyword evidence="7" id="KW-0328">Glycosyltransferase</keyword>
<dbReference type="EC" id="2.4.99.21" evidence="6"/>
<evidence type="ECO:0000256" key="4">
    <source>
        <dbReference type="ARBA" id="ARBA00004922"/>
    </source>
</evidence>
<feature type="transmembrane region" description="Helical" evidence="17">
    <location>
        <begin position="416"/>
        <end position="437"/>
    </location>
</feature>
<evidence type="ECO:0000256" key="3">
    <source>
        <dbReference type="ARBA" id="ARBA00004651"/>
    </source>
</evidence>
<comment type="cofactor">
    <cofactor evidence="1">
        <name>Mn(2+)</name>
        <dbReference type="ChEBI" id="CHEBI:29035"/>
    </cofactor>
</comment>
<comment type="pathway">
    <text evidence="4">Protein modification; protein glycosylation.</text>
</comment>
<keyword evidence="9 17" id="KW-0812">Transmembrane</keyword>
<dbReference type="InterPro" id="IPR048307">
    <property type="entry name" value="STT3_N"/>
</dbReference>
<feature type="transmembrane region" description="Helical" evidence="17">
    <location>
        <begin position="148"/>
        <end position="165"/>
    </location>
</feature>
<comment type="subcellular location">
    <subcellularLocation>
        <location evidence="3">Cell membrane</location>
        <topology evidence="3">Multi-pass membrane protein</topology>
    </subcellularLocation>
</comment>
<keyword evidence="11" id="KW-0460">Magnesium</keyword>
<evidence type="ECO:0000256" key="13">
    <source>
        <dbReference type="ARBA" id="ARBA00023136"/>
    </source>
</evidence>
<dbReference type="GO" id="GO:0005886">
    <property type="term" value="C:plasma membrane"/>
    <property type="evidence" value="ECO:0007669"/>
    <property type="project" value="UniProtKB-SubCell"/>
</dbReference>
<evidence type="ECO:0000256" key="16">
    <source>
        <dbReference type="ARBA" id="ARBA00034066"/>
    </source>
</evidence>
<evidence type="ECO:0000256" key="5">
    <source>
        <dbReference type="ARBA" id="ARBA00010810"/>
    </source>
</evidence>
<evidence type="ECO:0000256" key="7">
    <source>
        <dbReference type="ARBA" id="ARBA00022676"/>
    </source>
</evidence>
<comment type="catalytic activity">
    <reaction evidence="16">
        <text>an archaeal dolichyl phosphooligosaccharide + [protein]-L-asparagine = an archaeal dolichyl phosphate + a glycoprotein with the oligosaccharide chain attached by N-beta-D-glycosyl linkage to a protein L-asparagine.</text>
        <dbReference type="EC" id="2.4.99.21"/>
    </reaction>
</comment>
<evidence type="ECO:0000256" key="15">
    <source>
        <dbReference type="ARBA" id="ARBA00030679"/>
    </source>
</evidence>
<feature type="transmembrane region" description="Helical" evidence="17">
    <location>
        <begin position="224"/>
        <end position="239"/>
    </location>
</feature>
<dbReference type="STRING" id="868131.MSWAN_1515"/>